<proteinExistence type="predicted"/>
<evidence type="ECO:0000313" key="2">
    <source>
        <dbReference type="EMBL" id="BCM87663.1"/>
    </source>
</evidence>
<dbReference type="KEGG" id="mind:mvi_61240"/>
<protein>
    <submittedName>
        <fullName evidence="2">Uncharacterized protein</fullName>
    </submittedName>
</protein>
<dbReference type="AlphaFoldDB" id="A0A8H9C9W3"/>
<dbReference type="EMBL" id="AP024146">
    <property type="protein sequence ID" value="BCM87663.1"/>
    <property type="molecule type" value="Genomic_DNA"/>
</dbReference>
<gene>
    <name evidence="2" type="ORF">mvi_61240</name>
</gene>
<sequence length="259" mass="29392">MRFKPWPRPTPFEDTSRKRAAYRRKQAREQAALPLFADAIAERQLEVDEEMIRRTGQWERQQQESRRQRADGWRRARARLFALKVDQRHAIRALWRICPYPADPSYLGTLLHEIATGRIDPAQPPWGGRHVLTPRTTPDPTSFTEAFRQIGQRTIGGGPKTTGADERLFCGNLGSGILFLTSRVRLIEPNESFYTSSNHRLRDSHVGRAGHWVEVVVRGTCSQTDLGRIARLAQDADTRPVVVRHIDGPPVSLSGSGCR</sequence>
<keyword evidence="2" id="KW-0614">Plasmid</keyword>
<feature type="compositionally biased region" description="Pro residues" evidence="1">
    <location>
        <begin position="1"/>
        <end position="10"/>
    </location>
</feature>
<geneLocation type="plasmid" evidence="2 3">
    <name>pVL1_1</name>
</geneLocation>
<dbReference type="RefSeq" id="WP_207183716.1">
    <property type="nucleotide sequence ID" value="NZ_AP024146.1"/>
</dbReference>
<name>A0A8H9C9W3_9HYPH</name>
<feature type="region of interest" description="Disordered" evidence="1">
    <location>
        <begin position="1"/>
        <end position="25"/>
    </location>
</feature>
<accession>A0A8H9C9W3</accession>
<reference evidence="2" key="1">
    <citation type="submission" date="2020-11" db="EMBL/GenBank/DDBJ databases">
        <title>Complete genome sequence of a novel pathogenic Methylobacterium strain isolated from rice in Vietnam.</title>
        <authorList>
            <person name="Lai K."/>
            <person name="Okazaki S."/>
            <person name="Higashi K."/>
            <person name="Mori H."/>
            <person name="Toyoda A."/>
            <person name="Kurokawa K."/>
        </authorList>
    </citation>
    <scope>NUCLEOTIDE SEQUENCE</scope>
    <source>
        <strain evidence="2">VL1</strain>
        <plasmid evidence="2">pVL1_1</plasmid>
    </source>
</reference>
<evidence type="ECO:0000313" key="3">
    <source>
        <dbReference type="Proteomes" id="UP000663508"/>
    </source>
</evidence>
<evidence type="ECO:0000256" key="1">
    <source>
        <dbReference type="SAM" id="MobiDB-lite"/>
    </source>
</evidence>
<organism evidence="2 3">
    <name type="scientific">Methylobacterium indicum</name>
    <dbReference type="NCBI Taxonomy" id="1775910"/>
    <lineage>
        <taxon>Bacteria</taxon>
        <taxon>Pseudomonadati</taxon>
        <taxon>Pseudomonadota</taxon>
        <taxon>Alphaproteobacteria</taxon>
        <taxon>Hyphomicrobiales</taxon>
        <taxon>Methylobacteriaceae</taxon>
        <taxon>Methylobacterium</taxon>
    </lineage>
</organism>
<dbReference type="Proteomes" id="UP000663508">
    <property type="component" value="Plasmid pVL1_1"/>
</dbReference>